<gene>
    <name evidence="1" type="ORF">WS67_12245</name>
</gene>
<evidence type="ECO:0000313" key="1">
    <source>
        <dbReference type="EMBL" id="KVE27264.1"/>
    </source>
</evidence>
<protein>
    <submittedName>
        <fullName evidence="1">Uncharacterized protein</fullName>
    </submittedName>
</protein>
<name>A0A124P933_9BURK</name>
<dbReference type="Proteomes" id="UP000062788">
    <property type="component" value="Unassembled WGS sequence"/>
</dbReference>
<dbReference type="RefSeq" id="WP_059516639.1">
    <property type="nucleotide sequence ID" value="NZ_LOWA01000031.1"/>
</dbReference>
<evidence type="ECO:0000313" key="2">
    <source>
        <dbReference type="Proteomes" id="UP000062788"/>
    </source>
</evidence>
<accession>A0A124P933</accession>
<reference evidence="1 2" key="1">
    <citation type="submission" date="2015-11" db="EMBL/GenBank/DDBJ databases">
        <title>Expanding the genomic diversity of Burkholderia species for the development of highly accurate diagnostics.</title>
        <authorList>
            <person name="Sahl J."/>
            <person name="Keim P."/>
            <person name="Wagner D."/>
        </authorList>
    </citation>
    <scope>NUCLEOTIDE SEQUENCE [LARGE SCALE GENOMIC DNA]</scope>
    <source>
        <strain evidence="1 2">TSV85</strain>
    </source>
</reference>
<sequence length="63" mass="6685">MSNANEAQNPPSTDDPFGFAAWVASKTDMNRCPYCGANLAVPLFAQFCCQNQKRDGGVPSSAS</sequence>
<organism evidence="1 2">
    <name type="scientific">Burkholderia singularis</name>
    <dbReference type="NCBI Taxonomy" id="1503053"/>
    <lineage>
        <taxon>Bacteria</taxon>
        <taxon>Pseudomonadati</taxon>
        <taxon>Pseudomonadota</taxon>
        <taxon>Betaproteobacteria</taxon>
        <taxon>Burkholderiales</taxon>
        <taxon>Burkholderiaceae</taxon>
        <taxon>Burkholderia</taxon>
        <taxon>pseudomallei group</taxon>
    </lineage>
</organism>
<proteinExistence type="predicted"/>
<dbReference type="EMBL" id="LOWA01000031">
    <property type="protein sequence ID" value="KVE27264.1"/>
    <property type="molecule type" value="Genomic_DNA"/>
</dbReference>
<keyword evidence="2" id="KW-1185">Reference proteome</keyword>
<comment type="caution">
    <text evidence="1">The sequence shown here is derived from an EMBL/GenBank/DDBJ whole genome shotgun (WGS) entry which is preliminary data.</text>
</comment>
<dbReference type="AlphaFoldDB" id="A0A124P933"/>